<comment type="caution">
    <text evidence="3">The sequence shown here is derived from an EMBL/GenBank/DDBJ whole genome shotgun (WGS) entry which is preliminary data.</text>
</comment>
<evidence type="ECO:0000256" key="2">
    <source>
        <dbReference type="SAM" id="SignalP"/>
    </source>
</evidence>
<feature type="signal peptide" evidence="2">
    <location>
        <begin position="1"/>
        <end position="21"/>
    </location>
</feature>
<accession>A0A8T0DZH1</accession>
<name>A0A8T0DZH1_ARGBR</name>
<keyword evidence="4" id="KW-1185">Reference proteome</keyword>
<reference evidence="3" key="2">
    <citation type="submission" date="2020-06" db="EMBL/GenBank/DDBJ databases">
        <authorList>
            <person name="Sheffer M."/>
        </authorList>
    </citation>
    <scope>NUCLEOTIDE SEQUENCE</scope>
</reference>
<keyword evidence="1" id="KW-0812">Transmembrane</keyword>
<protein>
    <submittedName>
        <fullName evidence="3">Uncharacterized protein</fullName>
    </submittedName>
</protein>
<evidence type="ECO:0000256" key="1">
    <source>
        <dbReference type="SAM" id="Phobius"/>
    </source>
</evidence>
<reference evidence="3" key="1">
    <citation type="journal article" date="2020" name="bioRxiv">
        <title>Chromosome-level reference genome of the European wasp spider Argiope bruennichi: a resource for studies on range expansion and evolutionary adaptation.</title>
        <authorList>
            <person name="Sheffer M.M."/>
            <person name="Hoppe A."/>
            <person name="Krehenwinkel H."/>
            <person name="Uhl G."/>
            <person name="Kuss A.W."/>
            <person name="Jensen L."/>
            <person name="Jensen C."/>
            <person name="Gillespie R.G."/>
            <person name="Hoff K.J."/>
            <person name="Prost S."/>
        </authorList>
    </citation>
    <scope>NUCLEOTIDE SEQUENCE</scope>
</reference>
<dbReference type="EMBL" id="JABXBU010002231">
    <property type="protein sequence ID" value="KAF8763872.1"/>
    <property type="molecule type" value="Genomic_DNA"/>
</dbReference>
<gene>
    <name evidence="3" type="ORF">HNY73_022007</name>
</gene>
<organism evidence="3 4">
    <name type="scientific">Argiope bruennichi</name>
    <name type="common">Wasp spider</name>
    <name type="synonym">Aranea bruennichi</name>
    <dbReference type="NCBI Taxonomy" id="94029"/>
    <lineage>
        <taxon>Eukaryota</taxon>
        <taxon>Metazoa</taxon>
        <taxon>Ecdysozoa</taxon>
        <taxon>Arthropoda</taxon>
        <taxon>Chelicerata</taxon>
        <taxon>Arachnida</taxon>
        <taxon>Araneae</taxon>
        <taxon>Araneomorphae</taxon>
        <taxon>Entelegynae</taxon>
        <taxon>Araneoidea</taxon>
        <taxon>Araneidae</taxon>
        <taxon>Argiope</taxon>
    </lineage>
</organism>
<sequence length="338" mass="37435">MLGSFYYLTLLVSLEALFALGFQNDSTDNGLQIPKGISGIAEKFNSSSIKEVFDKTIQNGTESAVNGSMKYDVAKDRYGLLLNRSMNETTTLLNNGSVSKRPEARNLEDLSPGEEYLLSVASMEDIADGSWENLPFLKSLIKKGIFDMVDKPDDGKMKESSGQPAMPSDMMEMMSMMSAMKKVDKDDDQNSEEKPTGFLAKLAMDPMNILLAAVIPFSLLLAAVIPVLTNQLMTGMYIPSVYTIATGERKERNLKDSDLPEFFVPILESITSFSAKAFEDITKDKPDETKVRFVKEVVDKITHFVNQKWMQLFGGMPNPIKNCSQGNCTNAQQSDTSL</sequence>
<evidence type="ECO:0000313" key="3">
    <source>
        <dbReference type="EMBL" id="KAF8763872.1"/>
    </source>
</evidence>
<feature type="chain" id="PRO_5035913830" evidence="2">
    <location>
        <begin position="22"/>
        <end position="338"/>
    </location>
</feature>
<proteinExistence type="predicted"/>
<dbReference type="Proteomes" id="UP000807504">
    <property type="component" value="Unassembled WGS sequence"/>
</dbReference>
<feature type="transmembrane region" description="Helical" evidence="1">
    <location>
        <begin position="209"/>
        <end position="228"/>
    </location>
</feature>
<keyword evidence="1" id="KW-0472">Membrane</keyword>
<evidence type="ECO:0000313" key="4">
    <source>
        <dbReference type="Proteomes" id="UP000807504"/>
    </source>
</evidence>
<keyword evidence="2" id="KW-0732">Signal</keyword>
<keyword evidence="1" id="KW-1133">Transmembrane helix</keyword>
<dbReference type="AlphaFoldDB" id="A0A8T0DZH1"/>